<organism evidence="2 3">
    <name type="scientific">Ranitomeya imitator</name>
    <name type="common">mimic poison frog</name>
    <dbReference type="NCBI Taxonomy" id="111125"/>
    <lineage>
        <taxon>Eukaryota</taxon>
        <taxon>Metazoa</taxon>
        <taxon>Chordata</taxon>
        <taxon>Craniata</taxon>
        <taxon>Vertebrata</taxon>
        <taxon>Euteleostomi</taxon>
        <taxon>Amphibia</taxon>
        <taxon>Batrachia</taxon>
        <taxon>Anura</taxon>
        <taxon>Neobatrachia</taxon>
        <taxon>Hyloidea</taxon>
        <taxon>Dendrobatidae</taxon>
        <taxon>Dendrobatinae</taxon>
        <taxon>Ranitomeya</taxon>
    </lineage>
</organism>
<feature type="region of interest" description="Disordered" evidence="1">
    <location>
        <begin position="24"/>
        <end position="133"/>
    </location>
</feature>
<name>A0ABN9KS23_9NEOB</name>
<protein>
    <submittedName>
        <fullName evidence="2">Uncharacterized protein</fullName>
    </submittedName>
</protein>
<reference evidence="2" key="1">
    <citation type="submission" date="2023-07" db="EMBL/GenBank/DDBJ databases">
        <authorList>
            <person name="Stuckert A."/>
        </authorList>
    </citation>
    <scope>NUCLEOTIDE SEQUENCE</scope>
</reference>
<proteinExistence type="predicted"/>
<keyword evidence="3" id="KW-1185">Reference proteome</keyword>
<feature type="compositionally biased region" description="Basic and acidic residues" evidence="1">
    <location>
        <begin position="117"/>
        <end position="133"/>
    </location>
</feature>
<comment type="caution">
    <text evidence="2">The sequence shown here is derived from an EMBL/GenBank/DDBJ whole genome shotgun (WGS) entry which is preliminary data.</text>
</comment>
<sequence length="167" mass="18736">MAILKSLLNPFYARVPEMRKHVKKEMEEDDVQLKDSNPLNPGASRKAQKNYSRKTAVVSQYTNDDRSGCEPYTGTSNIADVSSSSVRSASADLFSEAPRRYKPRRTQNASASQVYEEDPRYKDANHELGRDKASSSASDRCQFFVRISSVFHTLTSTESVKSANMQV</sequence>
<evidence type="ECO:0000256" key="1">
    <source>
        <dbReference type="SAM" id="MobiDB-lite"/>
    </source>
</evidence>
<evidence type="ECO:0000313" key="3">
    <source>
        <dbReference type="Proteomes" id="UP001176940"/>
    </source>
</evidence>
<dbReference type="Proteomes" id="UP001176940">
    <property type="component" value="Unassembled WGS sequence"/>
</dbReference>
<dbReference type="EMBL" id="CAUEEQ010000281">
    <property type="protein sequence ID" value="CAJ0916316.1"/>
    <property type="molecule type" value="Genomic_DNA"/>
</dbReference>
<feature type="compositionally biased region" description="Low complexity" evidence="1">
    <location>
        <begin position="79"/>
        <end position="92"/>
    </location>
</feature>
<gene>
    <name evidence="2" type="ORF">RIMI_LOCUS258031</name>
</gene>
<accession>A0ABN9KS23</accession>
<evidence type="ECO:0000313" key="2">
    <source>
        <dbReference type="EMBL" id="CAJ0916316.1"/>
    </source>
</evidence>